<proteinExistence type="predicted"/>
<dbReference type="OrthoDB" id="5429515at2759"/>
<sequence>MRWTGAVSFVLLHLGFLCRADIVAFTGTQCDGNAGSDVACDGSCHSFSTRHSFQVGATGSHCVTAYLNANCDTLVGVYQDQGNSACVHVNTGTSVQSFRCASSNTCVA</sequence>
<feature type="signal peptide" evidence="1">
    <location>
        <begin position="1"/>
        <end position="20"/>
    </location>
</feature>
<protein>
    <submittedName>
        <fullName evidence="2">Uncharacterized protein</fullName>
    </submittedName>
</protein>
<organism evidence="2 3">
    <name type="scientific">Pholiota conissans</name>
    <dbReference type="NCBI Taxonomy" id="109636"/>
    <lineage>
        <taxon>Eukaryota</taxon>
        <taxon>Fungi</taxon>
        <taxon>Dikarya</taxon>
        <taxon>Basidiomycota</taxon>
        <taxon>Agaricomycotina</taxon>
        <taxon>Agaricomycetes</taxon>
        <taxon>Agaricomycetidae</taxon>
        <taxon>Agaricales</taxon>
        <taxon>Agaricineae</taxon>
        <taxon>Strophariaceae</taxon>
        <taxon>Pholiota</taxon>
    </lineage>
</organism>
<gene>
    <name evidence="2" type="ORF">BDN70DRAFT_807527</name>
</gene>
<feature type="chain" id="PRO_5040497155" evidence="1">
    <location>
        <begin position="21"/>
        <end position="108"/>
    </location>
</feature>
<evidence type="ECO:0000313" key="2">
    <source>
        <dbReference type="EMBL" id="KAF9479150.1"/>
    </source>
</evidence>
<evidence type="ECO:0000313" key="3">
    <source>
        <dbReference type="Proteomes" id="UP000807469"/>
    </source>
</evidence>
<reference evidence="2" key="1">
    <citation type="submission" date="2020-11" db="EMBL/GenBank/DDBJ databases">
        <authorList>
            <consortium name="DOE Joint Genome Institute"/>
            <person name="Ahrendt S."/>
            <person name="Riley R."/>
            <person name="Andreopoulos W."/>
            <person name="Labutti K."/>
            <person name="Pangilinan J."/>
            <person name="Ruiz-Duenas F.J."/>
            <person name="Barrasa J.M."/>
            <person name="Sanchez-Garcia M."/>
            <person name="Camarero S."/>
            <person name="Miyauchi S."/>
            <person name="Serrano A."/>
            <person name="Linde D."/>
            <person name="Babiker R."/>
            <person name="Drula E."/>
            <person name="Ayuso-Fernandez I."/>
            <person name="Pacheco R."/>
            <person name="Padilla G."/>
            <person name="Ferreira P."/>
            <person name="Barriuso J."/>
            <person name="Kellner H."/>
            <person name="Castanera R."/>
            <person name="Alfaro M."/>
            <person name="Ramirez L."/>
            <person name="Pisabarro A.G."/>
            <person name="Kuo A."/>
            <person name="Tritt A."/>
            <person name="Lipzen A."/>
            <person name="He G."/>
            <person name="Yan M."/>
            <person name="Ng V."/>
            <person name="Cullen D."/>
            <person name="Martin F."/>
            <person name="Rosso M.-N."/>
            <person name="Henrissat B."/>
            <person name="Hibbett D."/>
            <person name="Martinez A.T."/>
            <person name="Grigoriev I.V."/>
        </authorList>
    </citation>
    <scope>NUCLEOTIDE SEQUENCE</scope>
    <source>
        <strain evidence="2">CIRM-BRFM 674</strain>
    </source>
</reference>
<comment type="caution">
    <text evidence="2">The sequence shown here is derived from an EMBL/GenBank/DDBJ whole genome shotgun (WGS) entry which is preliminary data.</text>
</comment>
<evidence type="ECO:0000256" key="1">
    <source>
        <dbReference type="SAM" id="SignalP"/>
    </source>
</evidence>
<dbReference type="Proteomes" id="UP000807469">
    <property type="component" value="Unassembled WGS sequence"/>
</dbReference>
<name>A0A9P5Z3F6_9AGAR</name>
<dbReference type="EMBL" id="MU155219">
    <property type="protein sequence ID" value="KAF9479150.1"/>
    <property type="molecule type" value="Genomic_DNA"/>
</dbReference>
<keyword evidence="1" id="KW-0732">Signal</keyword>
<dbReference type="AlphaFoldDB" id="A0A9P5Z3F6"/>
<accession>A0A9P5Z3F6</accession>
<keyword evidence="3" id="KW-1185">Reference proteome</keyword>